<reference evidence="1" key="2">
    <citation type="journal article" date="2019" name="IMA Fungus">
        <title>Genome sequencing and comparison of five Tilletia species to identify candidate genes for the detection of regulated species infecting wheat.</title>
        <authorList>
            <person name="Nguyen H.D.T."/>
            <person name="Sultana T."/>
            <person name="Kesanakurti P."/>
            <person name="Hambleton S."/>
        </authorList>
    </citation>
    <scope>NUCLEOTIDE SEQUENCE</scope>
    <source>
        <strain evidence="1">DAOMC 236426</strain>
    </source>
</reference>
<proteinExistence type="predicted"/>
<feature type="non-terminal residue" evidence="1">
    <location>
        <position position="60"/>
    </location>
</feature>
<keyword evidence="2" id="KW-1185">Reference proteome</keyword>
<reference evidence="1" key="1">
    <citation type="submission" date="2016-04" db="EMBL/GenBank/DDBJ databases">
        <authorList>
            <person name="Nguyen H.D."/>
            <person name="Samba Siva P."/>
            <person name="Cullis J."/>
            <person name="Levesque C.A."/>
            <person name="Hambleton S."/>
        </authorList>
    </citation>
    <scope>NUCLEOTIDE SEQUENCE</scope>
    <source>
        <strain evidence="1">DAOMC 236426</strain>
    </source>
</reference>
<dbReference type="AlphaFoldDB" id="A0A8X7MHR8"/>
<dbReference type="Proteomes" id="UP000077684">
    <property type="component" value="Unassembled WGS sequence"/>
</dbReference>
<organism evidence="1 2">
    <name type="scientific">Tilletia controversa</name>
    <name type="common">dwarf bunt fungus</name>
    <dbReference type="NCBI Taxonomy" id="13291"/>
    <lineage>
        <taxon>Eukaryota</taxon>
        <taxon>Fungi</taxon>
        <taxon>Dikarya</taxon>
        <taxon>Basidiomycota</taxon>
        <taxon>Ustilaginomycotina</taxon>
        <taxon>Exobasidiomycetes</taxon>
        <taxon>Tilletiales</taxon>
        <taxon>Tilletiaceae</taxon>
        <taxon>Tilletia</taxon>
    </lineage>
</organism>
<gene>
    <name evidence="1" type="ORF">A4X06_0g9841</name>
</gene>
<evidence type="ECO:0000313" key="2">
    <source>
        <dbReference type="Proteomes" id="UP000077684"/>
    </source>
</evidence>
<evidence type="ECO:0000313" key="1">
    <source>
        <dbReference type="EMBL" id="KAE8235526.1"/>
    </source>
</evidence>
<sequence>MSIMLAPYNNSMRLGQGFNSFTQSICVDNAVVIDPERAENVITNDGVTMRILAQKMKKAS</sequence>
<name>A0A8X7MHR8_9BASI</name>
<accession>A0A8X7MHR8</accession>
<protein>
    <submittedName>
        <fullName evidence="1">Uncharacterized protein</fullName>
    </submittedName>
</protein>
<comment type="caution">
    <text evidence="1">The sequence shown here is derived from an EMBL/GenBank/DDBJ whole genome shotgun (WGS) entry which is preliminary data.</text>
</comment>
<dbReference type="EMBL" id="LWDE02003448">
    <property type="protein sequence ID" value="KAE8235526.1"/>
    <property type="molecule type" value="Genomic_DNA"/>
</dbReference>